<evidence type="ECO:0000256" key="3">
    <source>
        <dbReference type="SAM" id="SignalP"/>
    </source>
</evidence>
<feature type="transmembrane region" description="Helical" evidence="2">
    <location>
        <begin position="3290"/>
        <end position="3314"/>
    </location>
</feature>
<keyword evidence="2" id="KW-1133">Transmembrane helix</keyword>
<keyword evidence="1" id="KW-0175">Coiled coil</keyword>
<dbReference type="PANTHER" id="PTHR46104">
    <property type="entry name" value="GENE 9195-RELATED-RELATED"/>
    <property type="match status" value="1"/>
</dbReference>
<accession>A0AAU9IR64</accession>
<keyword evidence="5" id="KW-1185">Reference proteome</keyword>
<sequence>MLLFLWILLVPGGLALSLSFSTPSSTTAYTTFSVTVTKSQSDTASVYLSLDPSTASSSVILYGNLAVTFSSSSSTATFSNLYITTTGTGYKLIASAIGYGSVSSSSFDITSGTSQTLYFSAQPTSASDPCSSDVIVQVLNPPIGKNTVDTSFASSITLSLIPGSGYGTMSSVSVTATNGVSTFSSCSVTGAGTFVLKASASGLSDAYSSSFTISSGTPSSITFNSYPTTIYKGSGFSVTATVTDSSGNKVVSSIKCYLQAKSGNGQISSGGSATLNLGSLSFSNVIYTGTGSVEVEALCSGYSAFATTFTATSYSNGELAINLNDAIFEGTYNQYYQIYLTDKPLYDVIVSISSKDSSSLEITTTTLTFTDSNYATAQKVYFNTGMLASTSYPVNIGVIHSISSSDSTYNGVANFQTCLTASSGSISVPIYGSTKYYIQADSSVGLQAKDSTQLYISIGAAPSSDVVVSMTLSNSYITLSSSQVTFTSSSWSTQRILITGPSSASSPYQTTTITYTVSTSDSNFNSAIFYPSDKTTTAVILPASTPTIKVSNLAILVQSKQYATFDVWLSSQPSSTVTVTISSSDTTNLSLTTSSLSFTTSDYKLFKQATIYAAAGSMGSTPYTAVTVTLSDSSGGYSSVTIVVSVANICINAPYAWPNGPKCTCPAGFNCMGSTPVPCPPGTYSAQDDMVCTACQAGQYCADPTQTAQSCASGTYSYEYYSFCLACPGGFSCPNQSGYEIQRCVQGQYSDPGSGTCSSPTSGEMAPGPEVSFTVACPSGYIIVGSPDICVPCPAGVSCSGNPVTYTSCSAGTYSLAGMASCATCPDNMECDPFQGPTRICPEGTYRASGESVCKLCPAHYYCSASEGTGSSARPKACATDYDSVEGSAYCKSTTTLAGYPGLTTSGSSVVTSTDVDDYVKSYDAWKDNIICSSGWGWCYPIPGGEDGAGNYATSNKYSYIGSDTISPAFIGFWLPDNADRPDMIGFECWPGNYCDGSSTMTKCGDGKFNAVVRAYDSTFCFDCPLGYECIAGTGNYENSPCPQGKYCEAGVSTGTNCPEGTYYKKLRAISEGYCLQCPEGYYCPEGTGNPIICPAGRICPIGSTSATACPEGTYNPLTGKYKIEDCLLCPAGTSCGSGSAQPLPCSPGKIGPYQANPLSSCWVCPAGYACPGAGMVEAIMKCEIGYYCPEGSTRKTQNPCPPGTVGTMYGAYGLAQCDQCPPGFACGYATNYVNNPPVVCAAGYYCPIGTHFTKEFPCPAGTYSENTRVEGVHECLICPAGYYCPAGTSSYSSNTCPAGYYCPRGTTYDKQYICPVGTYNAGAASDQGECTFCTAGNFCPGYISSSSPPIPCPAGTYMEELGAQDGGPGVYPSCKRCPAGKYSSASGLSSCTDADKGSYTYEGASGQITCKAGFFCAEVATSELMMYLSVCPAGFKCTSGMNSYPTLGSNGCPAGQYCPEGSSSGTNCPAGTYRNTKGAKSVKDCKTVPAGYYVSSAGTSDYSGYLCSAGYYCPKGSTTSTAMACPAGTFREETGGASVSDCASCTPGYYCPTTATTTPTICTIGSYCPSGTITPLQCPSGTYGANTGLATSTDCTSCDAGHYCQSPGQTGTTDTCTEGFYCSGGASIATPNDGQTGKKCPAGGYCPAGTTSPQKCSAGTFNNFDGGRSSSDCVTCWPGYYCAGTDLSPSPTGKCDPGYYCPAGESTSNSHAAQAGYYAPSGSVAQIACAAGTYNPSTAASSCISCDPGNYCPTTTLTSVTPCEEGKYCLQGSFIGKFCPPGTYRLATGGQSIDDCTLCNANKYCLYSGQTAVAGSCSAGYYCTSSSPYPQPYADVPGYYGPCPVGYYCLGSSDQTACLAGTFNPSTTGSDSSHCLPCPAGYACTTTALSTYMGTQCRQGWYCTESSTTREPGSGICPEGSYCPQGSAVDLLCAAGTYQDLTNQASCQTCPPGYYCPPGTSDYTANVCPAGYYCESGTSYPKQFPCPVGTYNPNSGQQSSAACIDCTPGYYCNQLGASAVAGQCDPGFYCISKSTTSRPQESQTYGGRCNPGYYCPQGSTSSIPCDSGKYCSADELSAVSGSCQAGYYCNSKATTPAPTDGTTGNICSPMYYCTGSASPVQCSAGNYLPYSGASANTECITCSPGYFCDGSTSSSNMRQACTAGFYCPGGDITPTYECDRGYYCPGGTADEILCPAGKYQMNTKQSSCVTCDPGYYCDLGASSETLCPTGYYCPSGTGYYHSYPCPVGTYNSLIGQSDSTACVSCDPGKYCPTLGAALYQSVCAEGYYCIGGAFTDKPSGSDSTGGMCSPGYYCPEGSSAATKCEAGLYCAGYALPAQSGSCLAGYYCLAGSTVANPTDGTQGNICSQGNYCPTESSAVTPCSAGTYSPSEGLSDYTQCLDCPYGKYCNSQGLSSPTGDCTAGYYCDPGKATPTPPEGECPTGYYCEAGSWVPIPCAMGYYNTQTQQSSCTQCGSGYYCTGSTAIQTNCPTGYHCPVGTRYSNEYPCGPGTYADVTNLETCNTCPAGRECNNAATNANSLCPQYKYCPEGTGYGLICPSGSYNKDSEGLTADTECSVCPSGQYCVDGRISGQCAPGFWCKKSSPYSTPSVYYLTGTPCPSGYYCGLGTTTPTKCPEGKFRKDTGATQVSDCTTCPPGSYCVTGNPTPFDCPKGNYCPSGVNSPTPCPKYTYNGSKSMSDINACKPCPAGYYCDDTGIGDYTQYPCKKGYFCVLGATSYIPCPPGTVGSSSVAGSASDCPACPGGYYCEEATTSPVACTIGTYCPLGSSAPIPCTPGYICNDLTETPTKCPVHYYCPLYDSTNLTKYYTEDEAIECPTGTICQLANFYPETCEPGTYMADNVCIECGAGLYANGTSSEKCYPCDAGYLCVAGATRSNPQTLSNDGGYPCPSGYYCPEGTESAIPCPITTYNPSTKGKSASACLACPANTYGDEEGLSKCKICGSHAYSDAGQDTCQCKGKYRGYQKYDGSCICLPTYEFVIEGVTESEVDSAEDCTPKQYTNCISGQVRKADGSCKSSGSCESECNGGSGNLDSTYSVCICDDTPSEEDVCNSTCRSTSASVTLKSDGQFYIYNPSSGSSRPVSMTGSNYLGATSVSDSSKVHTVDMTSDGPQGVYGTGSSLSTYYRRLLTDDESRFLAASSEGLSNPIACIKRNDTFLFSLTPRSHYPVYLKDSLLNTNKNFDYAAFKELEWRMKSSSSYVDTFAFTFTDAGIYDFVDNADSDKHIIIAVVGDSESCPSQDVTFLARTSLNLDALNIYAADNLMTEPQWGIIAGIIVALIILIILIIGFLSFLHWRAWASVNSKERLYAMLRSCCKKCRFKSNLVPVVPAFEESIEDGIDFDKELLEPSQFKDMYDNLCKYYDRVKAAFDAQDEEATIGLNELLEQARELKDQLADKLADIDPEILKQKIVEAEFDEDEEIVLPEAIIDEEIPTTYNDAVAEILRKETLIEVKNTEILSKDIQNNPDLMEHDKQELIGELNANMQRLDQLLNADIQNSQSELNKRLQERAAKRRAAQREKAYYEPKKAEIIARQKEEREAIEKELKDEVENINEDYLNEKENYKKETRKEVEQRLLEIRTQLQNDLANSKNQQETDALMKNFEIEAKRIEDQLTAHKKQQEADLFKRLEERRKGRLGKVNANHEEKKKDMEERHQEELAQLERNTLLAFAEGNGEILLNEDEKREIEDVGEEYDQELVRLQEAHQQELLQIDNILDQEEAAQSEEKERLIKALENASSQTEKDQILKEIDRLDEAIGIQKGKQETDLKQRLLDRKRRKAEKEAQIKVKQDRERFDVEMQQKEAERDARSNIEMRKMEEILENAGNISAEELIGLARQLLEAKHDREIGELTALKHGKLRERQNTLIQAAVNIKAVERASLRAQYLAQREALKKRKLKPEELQAKIEELEAREKEAQNQLEFNNMAQLNSEQDQAWRDVEDEFREKFNNLADTHMKENAEIFKKISESDPRMANANLSDMEKDIDKLRSENERLYAEKLRELDLRNQQLREFERRKELEISSIQEQLKEVEEKQRRLEEIQEQRRIMEERQRMMVEVMKERGISPEKMEELLKQHQKEMDEWEKSMEDERTRQKSRLQAKLDERKQKYQEKISSQIQKYKEENLKLIEQQDKEEQERLKIISYSGVELKLWEPKEDVESNLRIGVEMGKDGEKSDMSLLDQILQRVRRVEKIAENVDTSQFDQLMKAMKHVNDMVDKVKKKIR</sequence>
<evidence type="ECO:0000256" key="1">
    <source>
        <dbReference type="SAM" id="Coils"/>
    </source>
</evidence>
<comment type="caution">
    <text evidence="4">The sequence shown here is derived from an EMBL/GenBank/DDBJ whole genome shotgun (WGS) entry which is preliminary data.</text>
</comment>
<feature type="coiled-coil region" evidence="1">
    <location>
        <begin position="3997"/>
        <end position="4156"/>
    </location>
</feature>
<feature type="coiled-coil region" evidence="1">
    <location>
        <begin position="3494"/>
        <end position="3776"/>
    </location>
</feature>
<reference evidence="4" key="1">
    <citation type="submission" date="2021-09" db="EMBL/GenBank/DDBJ databases">
        <authorList>
            <consortium name="AG Swart"/>
            <person name="Singh M."/>
            <person name="Singh A."/>
            <person name="Seah K."/>
            <person name="Emmerich C."/>
        </authorList>
    </citation>
    <scope>NUCLEOTIDE SEQUENCE</scope>
    <source>
        <strain evidence="4">ATCC30299</strain>
    </source>
</reference>
<dbReference type="SMART" id="SM01411">
    <property type="entry name" value="Ephrin_rec_like"/>
    <property type="match status" value="36"/>
</dbReference>
<evidence type="ECO:0000313" key="5">
    <source>
        <dbReference type="Proteomes" id="UP001162131"/>
    </source>
</evidence>
<keyword evidence="3" id="KW-0732">Signal</keyword>
<evidence type="ECO:0000256" key="2">
    <source>
        <dbReference type="SAM" id="Phobius"/>
    </source>
</evidence>
<dbReference type="Gene3D" id="2.10.50.10">
    <property type="entry name" value="Tumor Necrosis Factor Receptor, subunit A, domain 2"/>
    <property type="match status" value="7"/>
</dbReference>
<dbReference type="SUPFAM" id="SSF57184">
    <property type="entry name" value="Growth factor receptor domain"/>
    <property type="match status" value="9"/>
</dbReference>
<evidence type="ECO:0000313" key="4">
    <source>
        <dbReference type="EMBL" id="CAG9314260.1"/>
    </source>
</evidence>
<keyword evidence="2" id="KW-0472">Membrane</keyword>
<gene>
    <name evidence="4" type="ORF">BSTOLATCC_MIC10056</name>
</gene>
<feature type="coiled-coil region" evidence="1">
    <location>
        <begin position="3394"/>
        <end position="3421"/>
    </location>
</feature>
<name>A0AAU9IR64_9CILI</name>
<feature type="chain" id="PRO_5043953229" evidence="3">
    <location>
        <begin position="16"/>
        <end position="4243"/>
    </location>
</feature>
<dbReference type="Proteomes" id="UP001162131">
    <property type="component" value="Unassembled WGS sequence"/>
</dbReference>
<organism evidence="4 5">
    <name type="scientific">Blepharisma stoltei</name>
    <dbReference type="NCBI Taxonomy" id="1481888"/>
    <lineage>
        <taxon>Eukaryota</taxon>
        <taxon>Sar</taxon>
        <taxon>Alveolata</taxon>
        <taxon>Ciliophora</taxon>
        <taxon>Postciliodesmatophora</taxon>
        <taxon>Heterotrichea</taxon>
        <taxon>Heterotrichida</taxon>
        <taxon>Blepharismidae</taxon>
        <taxon>Blepharisma</taxon>
    </lineage>
</organism>
<proteinExistence type="predicted"/>
<protein>
    <submittedName>
        <fullName evidence="4">Uncharacterized protein</fullName>
    </submittedName>
</protein>
<dbReference type="PANTHER" id="PTHR46104:SF1">
    <property type="entry name" value="GENE 9195-RELATED"/>
    <property type="match status" value="1"/>
</dbReference>
<dbReference type="EMBL" id="CAJZBQ010000011">
    <property type="protein sequence ID" value="CAG9314260.1"/>
    <property type="molecule type" value="Genomic_DNA"/>
</dbReference>
<feature type="coiled-coil region" evidence="1">
    <location>
        <begin position="3912"/>
        <end position="3951"/>
    </location>
</feature>
<keyword evidence="2" id="KW-0812">Transmembrane</keyword>
<dbReference type="InterPro" id="IPR009030">
    <property type="entry name" value="Growth_fac_rcpt_cys_sf"/>
</dbReference>
<feature type="signal peptide" evidence="3">
    <location>
        <begin position="1"/>
        <end position="15"/>
    </location>
</feature>